<dbReference type="RefSeq" id="WP_039398540.1">
    <property type="nucleotide sequence ID" value="NZ_CABPRX010000002.1"/>
</dbReference>
<dbReference type="PANTHER" id="PTHR33204:SF17">
    <property type="entry name" value="TRANSCRIPTIONAL REGULATORY PROTEIN"/>
    <property type="match status" value="1"/>
</dbReference>
<dbReference type="Proteomes" id="UP000215126">
    <property type="component" value="Chromosome 1"/>
</dbReference>
<organism evidence="4 5">
    <name type="scientific">Pandoraea sputorum</name>
    <dbReference type="NCBI Taxonomy" id="93222"/>
    <lineage>
        <taxon>Bacteria</taxon>
        <taxon>Pseudomonadati</taxon>
        <taxon>Pseudomonadota</taxon>
        <taxon>Betaproteobacteria</taxon>
        <taxon>Burkholderiales</taxon>
        <taxon>Burkholderiaceae</taxon>
        <taxon>Pandoraea</taxon>
    </lineage>
</organism>
<dbReference type="GO" id="GO:0003677">
    <property type="term" value="F:DNA binding"/>
    <property type="evidence" value="ECO:0007669"/>
    <property type="project" value="UniProtKB-KW"/>
</dbReference>
<evidence type="ECO:0000256" key="1">
    <source>
        <dbReference type="ARBA" id="ARBA00023015"/>
    </source>
</evidence>
<dbReference type="Pfam" id="PF01638">
    <property type="entry name" value="HxlR"/>
    <property type="match status" value="1"/>
</dbReference>
<dbReference type="EMBL" id="LT906435">
    <property type="protein sequence ID" value="SNU85440.1"/>
    <property type="molecule type" value="Genomic_DNA"/>
</dbReference>
<keyword evidence="5" id="KW-1185">Reference proteome</keyword>
<keyword evidence="2" id="KW-0238">DNA-binding</keyword>
<dbReference type="PROSITE" id="PS51118">
    <property type="entry name" value="HTH_HXLR"/>
    <property type="match status" value="1"/>
</dbReference>
<dbReference type="PANTHER" id="PTHR33204">
    <property type="entry name" value="TRANSCRIPTIONAL REGULATOR, MARR FAMILY"/>
    <property type="match status" value="1"/>
</dbReference>
<keyword evidence="1" id="KW-0805">Transcription regulation</keyword>
<protein>
    <submittedName>
        <fullName evidence="4">Uncharacterized HTH-type transcriptional regulator ytcD</fullName>
    </submittedName>
</protein>
<gene>
    <name evidence="4" type="primary">ytcD</name>
    <name evidence="4" type="ORF">SAMEA4530655_02503</name>
</gene>
<dbReference type="InterPro" id="IPR002577">
    <property type="entry name" value="HTH_HxlR"/>
</dbReference>
<sequence length="188" mass="20998">MQRKTFRDMQCPIARSLERVGEWWSILILREAGYGTTRFDDFQRRLDIAPNMLTRRLNALVEEGLLARRQYCDRPPRFEYVLTDAGRDFRPVLWALLAWGNRHFAPEGIAAQLVDRETGQVVEPVVVDAVTGLRLDPKRHVPSAGPVANEGMRARLARAAAFATGQPVADAEATAKAEVGSEEAAADR</sequence>
<dbReference type="InterPro" id="IPR036388">
    <property type="entry name" value="WH-like_DNA-bd_sf"/>
</dbReference>
<evidence type="ECO:0000313" key="4">
    <source>
        <dbReference type="EMBL" id="SNU85440.1"/>
    </source>
</evidence>
<proteinExistence type="predicted"/>
<evidence type="ECO:0000256" key="3">
    <source>
        <dbReference type="ARBA" id="ARBA00023163"/>
    </source>
</evidence>
<dbReference type="KEGG" id="pspu:NA29_16705"/>
<evidence type="ECO:0000313" key="5">
    <source>
        <dbReference type="Proteomes" id="UP000215126"/>
    </source>
</evidence>
<dbReference type="Gene3D" id="1.10.10.10">
    <property type="entry name" value="Winged helix-like DNA-binding domain superfamily/Winged helix DNA-binding domain"/>
    <property type="match status" value="1"/>
</dbReference>
<name>A0A239SJ37_9BURK</name>
<dbReference type="GeneID" id="88095139"/>
<keyword evidence="3" id="KW-0804">Transcription</keyword>
<dbReference type="OrthoDB" id="9807069at2"/>
<accession>A0A239SJ37</accession>
<reference evidence="4 5" key="1">
    <citation type="submission" date="2017-06" db="EMBL/GenBank/DDBJ databases">
        <authorList>
            <consortium name="Pathogen Informatics"/>
        </authorList>
    </citation>
    <scope>NUCLEOTIDE SEQUENCE [LARGE SCALE GENOMIC DNA]</scope>
    <source>
        <strain evidence="4 5">NCTC13161</strain>
    </source>
</reference>
<dbReference type="AlphaFoldDB" id="A0A239SJ37"/>
<dbReference type="SUPFAM" id="SSF46785">
    <property type="entry name" value="Winged helix' DNA-binding domain"/>
    <property type="match status" value="1"/>
</dbReference>
<dbReference type="InterPro" id="IPR036390">
    <property type="entry name" value="WH_DNA-bd_sf"/>
</dbReference>
<evidence type="ECO:0000256" key="2">
    <source>
        <dbReference type="ARBA" id="ARBA00023125"/>
    </source>
</evidence>